<name>L8H800_ACACF</name>
<dbReference type="InterPro" id="IPR001715">
    <property type="entry name" value="CH_dom"/>
</dbReference>
<keyword evidence="3" id="KW-0440">LIM domain</keyword>
<dbReference type="Gene3D" id="2.10.110.10">
    <property type="entry name" value="Cysteine Rich Protein"/>
    <property type="match status" value="1"/>
</dbReference>
<dbReference type="PROSITE" id="PS50021">
    <property type="entry name" value="CH"/>
    <property type="match status" value="1"/>
</dbReference>
<evidence type="ECO:0000259" key="6">
    <source>
        <dbReference type="PROSITE" id="PS50021"/>
    </source>
</evidence>
<evidence type="ECO:0000256" key="4">
    <source>
        <dbReference type="SAM" id="Coils"/>
    </source>
</evidence>
<feature type="coiled-coil region" evidence="4">
    <location>
        <begin position="1190"/>
        <end position="1217"/>
    </location>
</feature>
<feature type="compositionally biased region" description="Polar residues" evidence="5">
    <location>
        <begin position="1540"/>
        <end position="1551"/>
    </location>
</feature>
<protein>
    <submittedName>
        <fullName evidence="8">Calponin domain containing protein</fullName>
    </submittedName>
</protein>
<dbReference type="CDD" id="cd08368">
    <property type="entry name" value="LIM"/>
    <property type="match status" value="1"/>
</dbReference>
<dbReference type="SMART" id="SM00033">
    <property type="entry name" value="CH"/>
    <property type="match status" value="1"/>
</dbReference>
<dbReference type="InterPro" id="IPR001781">
    <property type="entry name" value="Znf_LIM"/>
</dbReference>
<evidence type="ECO:0000259" key="7">
    <source>
        <dbReference type="PROSITE" id="PS50023"/>
    </source>
</evidence>
<feature type="compositionally biased region" description="Low complexity" evidence="5">
    <location>
        <begin position="386"/>
        <end position="396"/>
    </location>
</feature>
<dbReference type="PROSITE" id="PS50023">
    <property type="entry name" value="LIM_DOMAIN_2"/>
    <property type="match status" value="1"/>
</dbReference>
<proteinExistence type="predicted"/>
<feature type="region of interest" description="Disordered" evidence="5">
    <location>
        <begin position="487"/>
        <end position="614"/>
    </location>
</feature>
<feature type="compositionally biased region" description="Basic and acidic residues" evidence="5">
    <location>
        <begin position="935"/>
        <end position="948"/>
    </location>
</feature>
<accession>L8H800</accession>
<reference evidence="8 9" key="1">
    <citation type="journal article" date="2013" name="Genome Biol.">
        <title>Genome of Acanthamoeba castellanii highlights extensive lateral gene transfer and early evolution of tyrosine kinase signaling.</title>
        <authorList>
            <person name="Clarke M."/>
            <person name="Lohan A.J."/>
            <person name="Liu B."/>
            <person name="Lagkouvardos I."/>
            <person name="Roy S."/>
            <person name="Zafar N."/>
            <person name="Bertelli C."/>
            <person name="Schilde C."/>
            <person name="Kianianmomeni A."/>
            <person name="Burglin T.R."/>
            <person name="Frech C."/>
            <person name="Turcotte B."/>
            <person name="Kopec K.O."/>
            <person name="Synnott J.M."/>
            <person name="Choo C."/>
            <person name="Paponov I."/>
            <person name="Finkler A."/>
            <person name="Soon Heng Tan C."/>
            <person name="Hutchins A.P."/>
            <person name="Weinmeier T."/>
            <person name="Rattei T."/>
            <person name="Chu J.S."/>
            <person name="Gimenez G."/>
            <person name="Irimia M."/>
            <person name="Rigden D.J."/>
            <person name="Fitzpatrick D.A."/>
            <person name="Lorenzo-Morales J."/>
            <person name="Bateman A."/>
            <person name="Chiu C.H."/>
            <person name="Tang P."/>
            <person name="Hegemann P."/>
            <person name="Fromm H."/>
            <person name="Raoult D."/>
            <person name="Greub G."/>
            <person name="Miranda-Saavedra D."/>
            <person name="Chen N."/>
            <person name="Nash P."/>
            <person name="Ginger M.L."/>
            <person name="Horn M."/>
            <person name="Schaap P."/>
            <person name="Caler L."/>
            <person name="Loftus B."/>
        </authorList>
    </citation>
    <scope>NUCLEOTIDE SEQUENCE [LARGE SCALE GENOMIC DNA]</scope>
    <source>
        <strain evidence="8 9">Neff</strain>
    </source>
</reference>
<feature type="region of interest" description="Disordered" evidence="5">
    <location>
        <begin position="847"/>
        <end position="986"/>
    </location>
</feature>
<dbReference type="KEGG" id="acan:ACA1_277990"/>
<evidence type="ECO:0000256" key="2">
    <source>
        <dbReference type="ARBA" id="ARBA00022833"/>
    </source>
</evidence>
<evidence type="ECO:0000256" key="3">
    <source>
        <dbReference type="PROSITE-ProRule" id="PRU00125"/>
    </source>
</evidence>
<sequence length="1565" mass="167478">MGWCNFWLERARLPVLSDLSVDFGSGAVLSSLLEILSGKPVPDISLAGSTKDHVANLESCFSFMRRENVLLLHIIQPQDIHDGKLTSVFALIWALIVYYGIIRPLSYEEAAPSELHGPISLATAEKLLARRVNLFLTHEDRAGKKGKKKRKEAATLRAALFNYETALESGSLFSSLIAKVKPRLLTAKGDGGKERKRRDVGAVLALDSALDLLRRKWGLPAFFAERDYAACLREKKPVLAYVTLCLHALRPAPSPSSSEPNNNASGVSSSSSSSAITAFVGTNSGVVSSSALLAAVDSAAGREPVEDMKLRRSNSTGLPSSRSGVHSLAAAAAIATSSDSRSQAAAGGTGTANESSRKRSLSEVLRRSALGLLNRAIAMADDKQPPQEQQPQVQMQRTEEAGASQVELPRPAKKQKARKRRPKTLDERPRRRKKDKDAAPKAELEEKPATKSPRETLVDSLASTQQEQPLMSTACCEGVTTIATHDAAASNPSIVTEQPPQPSADGGGSEQPPAESGPGAKKKTKKSKQRRERKEAKASANEERKLRRGKDSLGSDSVEATPVIETATDSAAKEGGPVSKESGGGLTVSGLLRKKDRKEKGVEGKKAAKKQKKGSKLMNLITRPRGKSRADTLEAGWVEHAARAASLIAQEDATAAAPPEAEALSCIAAIGHTSSDGNIGSVGGGSGGGGGSGTFAQKLEALARVLLDQRPMTQAESLHKKRFEEMETTIEQVVALVQAELDVWQKLRLAAARDNVAPTPAILDQASYEGSVRRALQELVVAQREVKRVVAISPLISSGSSLHPLWKQVLDCLQQLVNEIKADAGTASLRRRRDKGASIPTISLMSYSPAGETTDISNGSVDNPRGNGVVAHKSGGELGVEGRQQPSRSLSASNNSTTPTTGDKPSASHGRTTAGGGERTGGVLLRLRSFNSADDASKRYKPAREAKAKPTVVRSSTSDIERTPSGPPSGNGAQGSGTSTSEILDRDRDRFWRSVRSANSNKKTPNGPEEPLVVTLCKQNIRASLQLLQSDVLSTPSADAPAVREVGQGKAALNGEAAQLLSDLESVEGVLDKLFLVFSSVDSLKTHSLVDLTDFSKLIYDLLAERNAGNLTIWKTIMRDSGSLLEETVLVLDSIRQNNVVKTMRLNAWQNLREKVALQVNRLKLDFKKDVPWSSSTYNSRSDASSEDIMRMVEKEIAGLEVEVREEKQAAAEQEATSSAIASDLLLAAGEGSSASSYTKMASLLLDSPPDESVVSSTQQSENEQQMNEIFDFLHKKLANSGLARSRMSLPVAMPTMPPPVCNPALTDALKPEPTLPPPTSASGVAVFHTIPDVADLPPPLEEDDGADYYDVDEQPENQKMNNIFSKLQQKLANEGIKTIPPTPRFVSSAEQAVVTELVGSGECEDLQPLCAQATLPSPPSIEMLPSPRLMALSLRRGLAGSSLSGLAAVSIHLYHARLLPSRQQEQADADAIAGPRPPPSARGGRLDMCARCARHIPDDQPRLLALGRVYHQPCLTCTGCGRLLEREFHAKEEATYCSECTRNPGTQPRQSSSSLPPSLPDFAP</sequence>
<dbReference type="VEuPathDB" id="AmoebaDB:ACA1_277990"/>
<feature type="compositionally biased region" description="Polar residues" evidence="5">
    <location>
        <begin position="461"/>
        <end position="471"/>
    </location>
</feature>
<feature type="compositionally biased region" description="Basic and acidic residues" evidence="5">
    <location>
        <begin position="423"/>
        <end position="457"/>
    </location>
</feature>
<keyword evidence="2 3" id="KW-0862">Zinc</keyword>
<evidence type="ECO:0000313" key="8">
    <source>
        <dbReference type="EMBL" id="ELR20868.1"/>
    </source>
</evidence>
<dbReference type="InterPro" id="IPR036872">
    <property type="entry name" value="CH_dom_sf"/>
</dbReference>
<feature type="region of interest" description="Disordered" evidence="5">
    <location>
        <begin position="1466"/>
        <end position="1485"/>
    </location>
</feature>
<dbReference type="Pfam" id="PF00307">
    <property type="entry name" value="CH"/>
    <property type="match status" value="1"/>
</dbReference>
<keyword evidence="9" id="KW-1185">Reference proteome</keyword>
<feature type="compositionally biased region" description="Basic residues" evidence="5">
    <location>
        <begin position="520"/>
        <end position="531"/>
    </location>
</feature>
<dbReference type="OrthoDB" id="25414at2759"/>
<dbReference type="Proteomes" id="UP000011083">
    <property type="component" value="Unassembled WGS sequence"/>
</dbReference>
<dbReference type="Gene3D" id="1.10.418.10">
    <property type="entry name" value="Calponin-like domain"/>
    <property type="match status" value="1"/>
</dbReference>
<feature type="region of interest" description="Disordered" evidence="5">
    <location>
        <begin position="1540"/>
        <end position="1565"/>
    </location>
</feature>
<feature type="domain" description="LIM zinc-binding" evidence="7">
    <location>
        <begin position="1488"/>
        <end position="1548"/>
    </location>
</feature>
<feature type="compositionally biased region" description="Low complexity" evidence="5">
    <location>
        <begin position="323"/>
        <end position="342"/>
    </location>
</feature>
<feature type="domain" description="Calponin-homology (CH)" evidence="6">
    <location>
        <begin position="1"/>
        <end position="100"/>
    </location>
</feature>
<feature type="compositionally biased region" description="Basic and acidic residues" evidence="5">
    <location>
        <begin position="532"/>
        <end position="553"/>
    </location>
</feature>
<organism evidence="8 9">
    <name type="scientific">Acanthamoeba castellanii (strain ATCC 30010 / Neff)</name>
    <dbReference type="NCBI Taxonomy" id="1257118"/>
    <lineage>
        <taxon>Eukaryota</taxon>
        <taxon>Amoebozoa</taxon>
        <taxon>Discosea</taxon>
        <taxon>Longamoebia</taxon>
        <taxon>Centramoebida</taxon>
        <taxon>Acanthamoebidae</taxon>
        <taxon>Acanthamoeba</taxon>
    </lineage>
</organism>
<dbReference type="GO" id="GO:0046872">
    <property type="term" value="F:metal ion binding"/>
    <property type="evidence" value="ECO:0007669"/>
    <property type="project" value="UniProtKB-KW"/>
</dbReference>
<dbReference type="PROSITE" id="PS00478">
    <property type="entry name" value="LIM_DOMAIN_1"/>
    <property type="match status" value="1"/>
</dbReference>
<dbReference type="EMBL" id="KB007908">
    <property type="protein sequence ID" value="ELR20868.1"/>
    <property type="molecule type" value="Genomic_DNA"/>
</dbReference>
<feature type="compositionally biased region" description="Polar residues" evidence="5">
    <location>
        <begin position="313"/>
        <end position="322"/>
    </location>
</feature>
<evidence type="ECO:0000256" key="5">
    <source>
        <dbReference type="SAM" id="MobiDB-lite"/>
    </source>
</evidence>
<feature type="compositionally biased region" description="Basic residues" evidence="5">
    <location>
        <begin position="411"/>
        <end position="422"/>
    </location>
</feature>
<dbReference type="Pfam" id="PF00412">
    <property type="entry name" value="LIM"/>
    <property type="match status" value="1"/>
</dbReference>
<keyword evidence="1 3" id="KW-0479">Metal-binding</keyword>
<keyword evidence="4" id="KW-0175">Coiled coil</keyword>
<dbReference type="RefSeq" id="XP_004344611.1">
    <property type="nucleotide sequence ID" value="XM_004344561.1"/>
</dbReference>
<gene>
    <name evidence="8" type="ORF">ACA1_277990</name>
</gene>
<feature type="compositionally biased region" description="Polar residues" evidence="5">
    <location>
        <begin position="884"/>
        <end position="903"/>
    </location>
</feature>
<dbReference type="GeneID" id="14921740"/>
<feature type="region of interest" description="Disordered" evidence="5">
    <location>
        <begin position="380"/>
        <end position="472"/>
    </location>
</feature>
<dbReference type="SUPFAM" id="SSF47576">
    <property type="entry name" value="Calponin-homology domain, CH-domain"/>
    <property type="match status" value="1"/>
</dbReference>
<evidence type="ECO:0000256" key="1">
    <source>
        <dbReference type="ARBA" id="ARBA00022723"/>
    </source>
</evidence>
<dbReference type="SMART" id="SM00132">
    <property type="entry name" value="LIM"/>
    <property type="match status" value="1"/>
</dbReference>
<evidence type="ECO:0000313" key="9">
    <source>
        <dbReference type="Proteomes" id="UP000011083"/>
    </source>
</evidence>
<dbReference type="STRING" id="1257118.L8H800"/>
<feature type="region of interest" description="Disordered" evidence="5">
    <location>
        <begin position="303"/>
        <end position="362"/>
    </location>
</feature>